<evidence type="ECO:0000313" key="2">
    <source>
        <dbReference type="Proteomes" id="UP000030671"/>
    </source>
</evidence>
<gene>
    <name evidence="1" type="ORF">HETIRDRAFT_382488</name>
</gene>
<proteinExistence type="predicted"/>
<dbReference type="EMBL" id="KI925456">
    <property type="protein sequence ID" value="ETW84840.1"/>
    <property type="molecule type" value="Genomic_DNA"/>
</dbReference>
<keyword evidence="2" id="KW-1185">Reference proteome</keyword>
<organism evidence="1 2">
    <name type="scientific">Heterobasidion irregulare (strain TC 32-1)</name>
    <dbReference type="NCBI Taxonomy" id="747525"/>
    <lineage>
        <taxon>Eukaryota</taxon>
        <taxon>Fungi</taxon>
        <taxon>Dikarya</taxon>
        <taxon>Basidiomycota</taxon>
        <taxon>Agaricomycotina</taxon>
        <taxon>Agaricomycetes</taxon>
        <taxon>Russulales</taxon>
        <taxon>Bondarzewiaceae</taxon>
        <taxon>Heterobasidion</taxon>
        <taxon>Heterobasidion annosum species complex</taxon>
    </lineage>
</organism>
<accession>W4KHR1</accession>
<dbReference type="Proteomes" id="UP000030671">
    <property type="component" value="Unassembled WGS sequence"/>
</dbReference>
<dbReference type="RefSeq" id="XP_009544468.1">
    <property type="nucleotide sequence ID" value="XM_009546173.1"/>
</dbReference>
<sequence>MTAGSLQLVLQHPSPSGGALGLLFRLGGISNLVCIDFRDKPPISIVSVSGTRRSSSANLPQSPFAD</sequence>
<dbReference type="KEGG" id="hir:HETIRDRAFT_382488"/>
<reference evidence="1 2" key="1">
    <citation type="journal article" date="2012" name="New Phytol.">
        <title>Insight into trade-off between wood decay and parasitism from the genome of a fungal forest pathogen.</title>
        <authorList>
            <person name="Olson A."/>
            <person name="Aerts A."/>
            <person name="Asiegbu F."/>
            <person name="Belbahri L."/>
            <person name="Bouzid O."/>
            <person name="Broberg A."/>
            <person name="Canback B."/>
            <person name="Coutinho P.M."/>
            <person name="Cullen D."/>
            <person name="Dalman K."/>
            <person name="Deflorio G."/>
            <person name="van Diepen L.T."/>
            <person name="Dunand C."/>
            <person name="Duplessis S."/>
            <person name="Durling M."/>
            <person name="Gonthier P."/>
            <person name="Grimwood J."/>
            <person name="Fossdal C.G."/>
            <person name="Hansson D."/>
            <person name="Henrissat B."/>
            <person name="Hietala A."/>
            <person name="Himmelstrand K."/>
            <person name="Hoffmeister D."/>
            <person name="Hogberg N."/>
            <person name="James T.Y."/>
            <person name="Karlsson M."/>
            <person name="Kohler A."/>
            <person name="Kues U."/>
            <person name="Lee Y.H."/>
            <person name="Lin Y.C."/>
            <person name="Lind M."/>
            <person name="Lindquist E."/>
            <person name="Lombard V."/>
            <person name="Lucas S."/>
            <person name="Lunden K."/>
            <person name="Morin E."/>
            <person name="Murat C."/>
            <person name="Park J."/>
            <person name="Raffaello T."/>
            <person name="Rouze P."/>
            <person name="Salamov A."/>
            <person name="Schmutz J."/>
            <person name="Solheim H."/>
            <person name="Stahlberg J."/>
            <person name="Velez H."/>
            <person name="de Vries R.P."/>
            <person name="Wiebenga A."/>
            <person name="Woodward S."/>
            <person name="Yakovlev I."/>
            <person name="Garbelotto M."/>
            <person name="Martin F."/>
            <person name="Grigoriev I.V."/>
            <person name="Stenlid J."/>
        </authorList>
    </citation>
    <scope>NUCLEOTIDE SEQUENCE [LARGE SCALE GENOMIC DNA]</scope>
    <source>
        <strain evidence="1 2">TC 32-1</strain>
    </source>
</reference>
<dbReference type="HOGENOM" id="CLU_2831482_0_0_1"/>
<dbReference type="AlphaFoldDB" id="W4KHR1"/>
<evidence type="ECO:0000313" key="1">
    <source>
        <dbReference type="EMBL" id="ETW84840.1"/>
    </source>
</evidence>
<name>W4KHR1_HETIT</name>
<protein>
    <submittedName>
        <fullName evidence="1">Uncharacterized protein</fullName>
    </submittedName>
</protein>
<dbReference type="GeneID" id="20672121"/>
<dbReference type="InParanoid" id="W4KHR1"/>